<evidence type="ECO:0000256" key="1">
    <source>
        <dbReference type="ARBA" id="ARBA00013258"/>
    </source>
</evidence>
<dbReference type="InterPro" id="IPR050858">
    <property type="entry name" value="Mal-CoA-ACP_Trans/PKS_FabD"/>
</dbReference>
<dbReference type="EC" id="2.3.1.39" evidence="1"/>
<dbReference type="GO" id="GO:0004314">
    <property type="term" value="F:[acyl-carrier-protein] S-malonyltransferase activity"/>
    <property type="evidence" value="ECO:0007669"/>
    <property type="project" value="UniProtKB-EC"/>
</dbReference>
<dbReference type="SMART" id="SM00827">
    <property type="entry name" value="PKS_AT"/>
    <property type="match status" value="1"/>
</dbReference>
<accession>A0A0A7S0T3</accession>
<dbReference type="AlphaFoldDB" id="A0A0A7S0T3"/>
<reference evidence="6 7" key="1">
    <citation type="journal article" date="2014" name="Appl. Environ. Microbiol.">
        <title>Gut symbionts from distinct hosts exhibit genotoxic activity via divergent colibactin biosynthetic pathways.</title>
        <authorList>
            <person name="Engel P."/>
            <person name="Vizcaino M.I."/>
            <person name="Crawford J.M."/>
        </authorList>
    </citation>
    <scope>NUCLEOTIDE SEQUENCE [LARGE SCALE GENOMIC DNA]</scope>
    <source>
        <strain evidence="6 7">PEB0191</strain>
    </source>
</reference>
<dbReference type="GO" id="GO:0006633">
    <property type="term" value="P:fatty acid biosynthetic process"/>
    <property type="evidence" value="ECO:0007669"/>
    <property type="project" value="TreeGrafter"/>
</dbReference>
<comment type="catalytic activity">
    <reaction evidence="4">
        <text>holo-[ACP] + malonyl-CoA = malonyl-[ACP] + CoA</text>
        <dbReference type="Rhea" id="RHEA:41792"/>
        <dbReference type="Rhea" id="RHEA-COMP:9623"/>
        <dbReference type="Rhea" id="RHEA-COMP:9685"/>
        <dbReference type="ChEBI" id="CHEBI:57287"/>
        <dbReference type="ChEBI" id="CHEBI:57384"/>
        <dbReference type="ChEBI" id="CHEBI:64479"/>
        <dbReference type="ChEBI" id="CHEBI:78449"/>
        <dbReference type="EC" id="2.3.1.39"/>
    </reaction>
</comment>
<gene>
    <name evidence="6" type="ORF">FPB0191_00581</name>
</gene>
<dbReference type="InterPro" id="IPR001227">
    <property type="entry name" value="Ac_transferase_dom_sf"/>
</dbReference>
<dbReference type="Proteomes" id="UP000030901">
    <property type="component" value="Chromosome"/>
</dbReference>
<keyword evidence="3 6" id="KW-0012">Acyltransferase</keyword>
<evidence type="ECO:0000313" key="7">
    <source>
        <dbReference type="Proteomes" id="UP000030901"/>
    </source>
</evidence>
<dbReference type="KEGG" id="fpp:FPB0191_00581"/>
<dbReference type="PANTHER" id="PTHR42681:SF1">
    <property type="entry name" value="MALONYL-COA-ACYL CARRIER PROTEIN TRANSACYLASE, MITOCHONDRIAL"/>
    <property type="match status" value="1"/>
</dbReference>
<evidence type="ECO:0000313" key="6">
    <source>
        <dbReference type="EMBL" id="AJA44412.1"/>
    </source>
</evidence>
<dbReference type="Gene3D" id="3.30.70.250">
    <property type="entry name" value="Malonyl-CoA ACP transacylase, ACP-binding"/>
    <property type="match status" value="1"/>
</dbReference>
<dbReference type="RefSeq" id="WP_089504395.1">
    <property type="nucleotide sequence ID" value="NZ_CP009056.1"/>
</dbReference>
<organism evidence="6 7">
    <name type="scientific">Frischella perrara</name>
    <dbReference type="NCBI Taxonomy" id="1267021"/>
    <lineage>
        <taxon>Bacteria</taxon>
        <taxon>Pseudomonadati</taxon>
        <taxon>Pseudomonadota</taxon>
        <taxon>Gammaproteobacteria</taxon>
        <taxon>Orbales</taxon>
        <taxon>Orbaceae</taxon>
        <taxon>Frischella</taxon>
    </lineage>
</organism>
<dbReference type="HOGENOM" id="CLU_030558_1_0_6"/>
<dbReference type="EMBL" id="CP009056">
    <property type="protein sequence ID" value="AJA44412.1"/>
    <property type="molecule type" value="Genomic_DNA"/>
</dbReference>
<dbReference type="InterPro" id="IPR014043">
    <property type="entry name" value="Acyl_transferase_dom"/>
</dbReference>
<proteinExistence type="predicted"/>
<evidence type="ECO:0000256" key="2">
    <source>
        <dbReference type="ARBA" id="ARBA00022679"/>
    </source>
</evidence>
<dbReference type="Pfam" id="PF00698">
    <property type="entry name" value="Acyl_transf_1"/>
    <property type="match status" value="1"/>
</dbReference>
<dbReference type="SUPFAM" id="SSF52151">
    <property type="entry name" value="FabD/lysophospholipase-like"/>
    <property type="match status" value="1"/>
</dbReference>
<sequence length="413" mass="45871">MQTLALVFPGSGSQYVGMAKRLYENYPQVQQLFAEANQVTGLDITTLCMTGSIVKLSEPTAMALAIFTTSVAHYLAFEQYLSENGNPATIGYMMGHSLGEYTALTCSGALSFAQALELVALRSRLASNIADQVDAGTSIIKQGNLDLVTAACEFACKETNLQVGIACYNSDQQFMLSGHNEAIIVAEQYLLDNDSQVQVVPLIGGVPYHNPLLRPYGVELRQVLQTCQWQQPNCQVIANVSGQPYANANMMIDLLEQQLSQPVQWQRGLEYLKSEQAPIVIEIGPQSVLKNLLLENNYPSDVFAFDDRQDREKLKLALNNTYLDDKDSYQRWYINQLTNAITATRNHNANNTDSNAQLKTILGQFFSQIQAIEQRETISDQDLELLNQLFEQVLVLKGSSQQEIATCRGMLTK</sequence>
<evidence type="ECO:0000259" key="5">
    <source>
        <dbReference type="SMART" id="SM00827"/>
    </source>
</evidence>
<keyword evidence="2 6" id="KW-0808">Transferase</keyword>
<protein>
    <recommendedName>
        <fullName evidence="1">[acyl-carrier-protein] S-malonyltransferase</fullName>
        <ecNumber evidence="1">2.3.1.39</ecNumber>
    </recommendedName>
</protein>
<feature type="domain" description="Malonyl-CoA:ACP transacylase (MAT)" evidence="5">
    <location>
        <begin position="7"/>
        <end position="310"/>
    </location>
</feature>
<evidence type="ECO:0000256" key="3">
    <source>
        <dbReference type="ARBA" id="ARBA00023315"/>
    </source>
</evidence>
<dbReference type="InterPro" id="IPR016035">
    <property type="entry name" value="Acyl_Trfase/lysoPLipase"/>
</dbReference>
<dbReference type="Gene3D" id="3.40.366.10">
    <property type="entry name" value="Malonyl-Coenzyme A Acyl Carrier Protein, domain 2"/>
    <property type="match status" value="1"/>
</dbReference>
<dbReference type="PANTHER" id="PTHR42681">
    <property type="entry name" value="MALONYL-COA-ACYL CARRIER PROTEIN TRANSACYLASE, MITOCHONDRIAL"/>
    <property type="match status" value="1"/>
</dbReference>
<dbReference type="STRING" id="1267021.FPB0191_00581"/>
<name>A0A0A7S0T3_FRIPE</name>
<keyword evidence="7" id="KW-1185">Reference proteome</keyword>
<evidence type="ECO:0000256" key="4">
    <source>
        <dbReference type="ARBA" id="ARBA00048462"/>
    </source>
</evidence>